<feature type="non-terminal residue" evidence="3">
    <location>
        <position position="73"/>
    </location>
</feature>
<dbReference type="Proteomes" id="UP001215598">
    <property type="component" value="Unassembled WGS sequence"/>
</dbReference>
<comment type="caution">
    <text evidence="3">The sequence shown here is derived from an EMBL/GenBank/DDBJ whole genome shotgun (WGS) entry which is preliminary data.</text>
</comment>
<accession>A0AAD7IDE7</accession>
<evidence type="ECO:0000313" key="4">
    <source>
        <dbReference type="Proteomes" id="UP001215598"/>
    </source>
</evidence>
<evidence type="ECO:0000313" key="3">
    <source>
        <dbReference type="EMBL" id="KAJ7739399.1"/>
    </source>
</evidence>
<gene>
    <name evidence="3" type="ORF">B0H16DRAFT_1568872</name>
</gene>
<keyword evidence="2" id="KW-1133">Transmembrane helix</keyword>
<protein>
    <submittedName>
        <fullName evidence="3">Uncharacterized protein</fullName>
    </submittedName>
</protein>
<proteinExistence type="predicted"/>
<name>A0AAD7IDE7_9AGAR</name>
<dbReference type="EMBL" id="JARKIB010000107">
    <property type="protein sequence ID" value="KAJ7739399.1"/>
    <property type="molecule type" value="Genomic_DNA"/>
</dbReference>
<feature type="region of interest" description="Disordered" evidence="1">
    <location>
        <begin position="48"/>
        <end position="73"/>
    </location>
</feature>
<feature type="compositionally biased region" description="Pro residues" evidence="1">
    <location>
        <begin position="51"/>
        <end position="62"/>
    </location>
</feature>
<keyword evidence="2" id="KW-0812">Transmembrane</keyword>
<reference evidence="3" key="1">
    <citation type="submission" date="2023-03" db="EMBL/GenBank/DDBJ databases">
        <title>Massive genome expansion in bonnet fungi (Mycena s.s.) driven by repeated elements and novel gene families across ecological guilds.</title>
        <authorList>
            <consortium name="Lawrence Berkeley National Laboratory"/>
            <person name="Harder C.B."/>
            <person name="Miyauchi S."/>
            <person name="Viragh M."/>
            <person name="Kuo A."/>
            <person name="Thoen E."/>
            <person name="Andreopoulos B."/>
            <person name="Lu D."/>
            <person name="Skrede I."/>
            <person name="Drula E."/>
            <person name="Henrissat B."/>
            <person name="Morin E."/>
            <person name="Kohler A."/>
            <person name="Barry K."/>
            <person name="LaButti K."/>
            <person name="Morin E."/>
            <person name="Salamov A."/>
            <person name="Lipzen A."/>
            <person name="Mereny Z."/>
            <person name="Hegedus B."/>
            <person name="Baldrian P."/>
            <person name="Stursova M."/>
            <person name="Weitz H."/>
            <person name="Taylor A."/>
            <person name="Grigoriev I.V."/>
            <person name="Nagy L.G."/>
            <person name="Martin F."/>
            <person name="Kauserud H."/>
        </authorList>
    </citation>
    <scope>NUCLEOTIDE SEQUENCE</scope>
    <source>
        <strain evidence="3">CBHHK182m</strain>
    </source>
</reference>
<keyword evidence="4" id="KW-1185">Reference proteome</keyword>
<evidence type="ECO:0000256" key="2">
    <source>
        <dbReference type="SAM" id="Phobius"/>
    </source>
</evidence>
<feature type="non-terminal residue" evidence="3">
    <location>
        <position position="1"/>
    </location>
</feature>
<dbReference type="AlphaFoldDB" id="A0AAD7IDE7"/>
<sequence>KSECQWYKRASGSLSVPTRTRSTAVPAHMFSRIAVVVASVLVTIAAATPTGTPPPPITPPTSPQCCESVEPPT</sequence>
<organism evidence="3 4">
    <name type="scientific">Mycena metata</name>
    <dbReference type="NCBI Taxonomy" id="1033252"/>
    <lineage>
        <taxon>Eukaryota</taxon>
        <taxon>Fungi</taxon>
        <taxon>Dikarya</taxon>
        <taxon>Basidiomycota</taxon>
        <taxon>Agaricomycotina</taxon>
        <taxon>Agaricomycetes</taxon>
        <taxon>Agaricomycetidae</taxon>
        <taxon>Agaricales</taxon>
        <taxon>Marasmiineae</taxon>
        <taxon>Mycenaceae</taxon>
        <taxon>Mycena</taxon>
    </lineage>
</organism>
<keyword evidence="2" id="KW-0472">Membrane</keyword>
<evidence type="ECO:0000256" key="1">
    <source>
        <dbReference type="SAM" id="MobiDB-lite"/>
    </source>
</evidence>
<feature type="transmembrane region" description="Helical" evidence="2">
    <location>
        <begin position="29"/>
        <end position="47"/>
    </location>
</feature>